<dbReference type="InterPro" id="IPR005160">
    <property type="entry name" value="Ku_C"/>
</dbReference>
<dbReference type="CDD" id="cd00788">
    <property type="entry name" value="KU70"/>
    <property type="match status" value="1"/>
</dbReference>
<dbReference type="PANTHER" id="PTHR12604">
    <property type="entry name" value="KU AUTOANTIGEN DNA HELICASE"/>
    <property type="match status" value="1"/>
</dbReference>
<dbReference type="STRING" id="7102.A0A2A4JHH4"/>
<dbReference type="InterPro" id="IPR005161">
    <property type="entry name" value="Ku_N"/>
</dbReference>
<dbReference type="GO" id="GO:0003684">
    <property type="term" value="F:damaged DNA binding"/>
    <property type="evidence" value="ECO:0007669"/>
    <property type="project" value="InterPro"/>
</dbReference>
<dbReference type="InterPro" id="IPR006164">
    <property type="entry name" value="DNA_bd_Ku70/Ku80"/>
</dbReference>
<sequence>MNSDDENENLPEWKGIPATIICINNYGTSAPNAAQVAHTATCRMMRQYLRISSSQLIGVCMYGTEGSNTSVSGIKSVEEVFPLSLPTLNDYKKLQNIEISSLKQAKELSLSDVLWYCKKAFASCKKQLSTRTIIMLSRFDLPPLQSDEKPALKRVVDLVDSNIGIRLINIAETDYEVHPFYAIFLNEANKGEDVPLPKPIWDPKEVEHMMYQQAHRNLPVSRLSFEIGDGFAIGVGVYSLLKDYGQTTQKSSDLERDTNAVLTSVNKTMKVKIGNDENMDVDEAEQESRPVPLLKSEQLHYVNLGDENIEFTEEEKMILRNPFGPPMLKLLGFKPESVICKEKWFFKTGYFLFPSESTIEGSFVAFKALHQACVEMSKVAICVLCTRKNAKHNIVALSPTSYPLGLNVDIGFDVIRIPFVENVRNIPVFEDEEQGQICSTNKNVMKDILNNLKFDYSPSMFENPKLQSQYKAIEAIALEDEDSEPFIDTTKPDIKRFQGLQDDLFYELFGPFSAKAIKKATSSSDGGPERKKTKLADVVIDEELLQERIDNQRVKDYTVSQLKEILKSKDIPNLPALTGLKKDELVNLVYRYYN</sequence>
<dbReference type="GO" id="GO:0006310">
    <property type="term" value="P:DNA recombination"/>
    <property type="evidence" value="ECO:0007669"/>
    <property type="project" value="UniProtKB-KW"/>
</dbReference>
<evidence type="ECO:0000313" key="13">
    <source>
        <dbReference type="EMBL" id="PCG70842.1"/>
    </source>
</evidence>
<evidence type="ECO:0000256" key="6">
    <source>
        <dbReference type="ARBA" id="ARBA00022806"/>
    </source>
</evidence>
<keyword evidence="3" id="KW-0547">Nucleotide-binding</keyword>
<comment type="similarity">
    <text evidence="2">Belongs to the ku70 family.</text>
</comment>
<feature type="domain" description="Ku" evidence="12">
    <location>
        <begin position="290"/>
        <end position="434"/>
    </location>
</feature>
<evidence type="ECO:0000256" key="7">
    <source>
        <dbReference type="ARBA" id="ARBA00022840"/>
    </source>
</evidence>
<dbReference type="SMART" id="SM00559">
    <property type="entry name" value="Ku78"/>
    <property type="match status" value="1"/>
</dbReference>
<dbReference type="GO" id="GO:0003678">
    <property type="term" value="F:DNA helicase activity"/>
    <property type="evidence" value="ECO:0007669"/>
    <property type="project" value="InterPro"/>
</dbReference>
<dbReference type="Gene3D" id="4.10.970.10">
    <property type="entry name" value="Ku70, bridge and pillars"/>
    <property type="match status" value="1"/>
</dbReference>
<dbReference type="GO" id="GO:0005524">
    <property type="term" value="F:ATP binding"/>
    <property type="evidence" value="ECO:0007669"/>
    <property type="project" value="UniProtKB-KW"/>
</dbReference>
<evidence type="ECO:0000259" key="12">
    <source>
        <dbReference type="SMART" id="SM00559"/>
    </source>
</evidence>
<comment type="subcellular location">
    <subcellularLocation>
        <location evidence="1">Nucleus</location>
    </subcellularLocation>
</comment>
<keyword evidence="7" id="KW-0067">ATP-binding</keyword>
<dbReference type="GO" id="GO:0042162">
    <property type="term" value="F:telomeric DNA binding"/>
    <property type="evidence" value="ECO:0007669"/>
    <property type="project" value="InterPro"/>
</dbReference>
<keyword evidence="10" id="KW-0234">DNA repair</keyword>
<name>A0A2A4JHH4_HELVI</name>
<gene>
    <name evidence="13" type="ORF">B5V51_2524</name>
</gene>
<dbReference type="GO" id="GO:0000723">
    <property type="term" value="P:telomere maintenance"/>
    <property type="evidence" value="ECO:0007669"/>
    <property type="project" value="InterPro"/>
</dbReference>
<dbReference type="PANTHER" id="PTHR12604:SF2">
    <property type="entry name" value="X-RAY REPAIR CROSS-COMPLEMENTING PROTEIN 6"/>
    <property type="match status" value="1"/>
</dbReference>
<dbReference type="Pfam" id="PF03731">
    <property type="entry name" value="Ku_N"/>
    <property type="match status" value="1"/>
</dbReference>
<dbReference type="GO" id="GO:0016787">
    <property type="term" value="F:hydrolase activity"/>
    <property type="evidence" value="ECO:0007669"/>
    <property type="project" value="UniProtKB-KW"/>
</dbReference>
<evidence type="ECO:0000256" key="11">
    <source>
        <dbReference type="ARBA" id="ARBA00023242"/>
    </source>
</evidence>
<evidence type="ECO:0000256" key="1">
    <source>
        <dbReference type="ARBA" id="ARBA00004123"/>
    </source>
</evidence>
<evidence type="ECO:0000256" key="5">
    <source>
        <dbReference type="ARBA" id="ARBA00022801"/>
    </source>
</evidence>
<dbReference type="PIRSF" id="PIRSF003033">
    <property type="entry name" value="Ku70"/>
    <property type="match status" value="1"/>
</dbReference>
<dbReference type="AlphaFoldDB" id="A0A2A4JHH4"/>
<dbReference type="Gene3D" id="3.40.50.410">
    <property type="entry name" value="von Willebrand factor, type A domain"/>
    <property type="match status" value="1"/>
</dbReference>
<dbReference type="EMBL" id="NWSH01001566">
    <property type="protein sequence ID" value="PCG70842.1"/>
    <property type="molecule type" value="Genomic_DNA"/>
</dbReference>
<proteinExistence type="inferred from homology"/>
<dbReference type="InterPro" id="IPR006165">
    <property type="entry name" value="Ku70"/>
</dbReference>
<dbReference type="InterPro" id="IPR036465">
    <property type="entry name" value="vWFA_dom_sf"/>
</dbReference>
<evidence type="ECO:0000256" key="8">
    <source>
        <dbReference type="ARBA" id="ARBA00023125"/>
    </source>
</evidence>
<protein>
    <recommendedName>
        <fullName evidence="12">Ku domain-containing protein</fullName>
    </recommendedName>
</protein>
<dbReference type="Pfam" id="PF02735">
    <property type="entry name" value="Ku"/>
    <property type="match status" value="1"/>
</dbReference>
<reference evidence="13" key="1">
    <citation type="submission" date="2017-09" db="EMBL/GenBank/DDBJ databases">
        <title>Contemporary evolution of a Lepidopteran species, Heliothis virescens, in response to modern agricultural practices.</title>
        <authorList>
            <person name="Fritz M.L."/>
            <person name="Deyonke A.M."/>
            <person name="Papanicolaou A."/>
            <person name="Micinski S."/>
            <person name="Westbrook J."/>
            <person name="Gould F."/>
        </authorList>
    </citation>
    <scope>NUCLEOTIDE SEQUENCE [LARGE SCALE GENOMIC DNA]</scope>
    <source>
        <strain evidence="13">HvINT-</strain>
        <tissue evidence="13">Whole body</tissue>
    </source>
</reference>
<evidence type="ECO:0000256" key="3">
    <source>
        <dbReference type="ARBA" id="ARBA00022741"/>
    </source>
</evidence>
<evidence type="ECO:0000256" key="10">
    <source>
        <dbReference type="ARBA" id="ARBA00023204"/>
    </source>
</evidence>
<dbReference type="GO" id="GO:0003690">
    <property type="term" value="F:double-stranded DNA binding"/>
    <property type="evidence" value="ECO:0007669"/>
    <property type="project" value="TreeGrafter"/>
</dbReference>
<dbReference type="GO" id="GO:0043564">
    <property type="term" value="C:Ku70:Ku80 complex"/>
    <property type="evidence" value="ECO:0007669"/>
    <property type="project" value="InterPro"/>
</dbReference>
<accession>A0A2A4JHH4</accession>
<dbReference type="SUPFAM" id="SSF100939">
    <property type="entry name" value="SPOC domain-like"/>
    <property type="match status" value="1"/>
</dbReference>
<evidence type="ECO:0000256" key="9">
    <source>
        <dbReference type="ARBA" id="ARBA00023172"/>
    </source>
</evidence>
<dbReference type="SUPFAM" id="SSF53300">
    <property type="entry name" value="vWA-like"/>
    <property type="match status" value="1"/>
</dbReference>
<keyword evidence="9" id="KW-0233">DNA recombination</keyword>
<comment type="caution">
    <text evidence="13">The sequence shown here is derived from an EMBL/GenBank/DDBJ whole genome shotgun (WGS) entry which is preliminary data.</text>
</comment>
<keyword evidence="6" id="KW-0347">Helicase</keyword>
<dbReference type="GO" id="GO:0006303">
    <property type="term" value="P:double-strand break repair via nonhomologous end joining"/>
    <property type="evidence" value="ECO:0007669"/>
    <property type="project" value="InterPro"/>
</dbReference>
<keyword evidence="8" id="KW-0238">DNA-binding</keyword>
<dbReference type="Gene3D" id="2.40.290.10">
    <property type="match status" value="1"/>
</dbReference>
<keyword evidence="4" id="KW-0227">DNA damage</keyword>
<evidence type="ECO:0000256" key="4">
    <source>
        <dbReference type="ARBA" id="ARBA00022763"/>
    </source>
</evidence>
<organism evidence="13">
    <name type="scientific">Heliothis virescens</name>
    <name type="common">Tobacco budworm moth</name>
    <dbReference type="NCBI Taxonomy" id="7102"/>
    <lineage>
        <taxon>Eukaryota</taxon>
        <taxon>Metazoa</taxon>
        <taxon>Ecdysozoa</taxon>
        <taxon>Arthropoda</taxon>
        <taxon>Hexapoda</taxon>
        <taxon>Insecta</taxon>
        <taxon>Pterygota</taxon>
        <taxon>Neoptera</taxon>
        <taxon>Endopterygota</taxon>
        <taxon>Lepidoptera</taxon>
        <taxon>Glossata</taxon>
        <taxon>Ditrysia</taxon>
        <taxon>Noctuoidea</taxon>
        <taxon>Noctuidae</taxon>
        <taxon>Heliothinae</taxon>
        <taxon>Heliothis</taxon>
    </lineage>
</organism>
<keyword evidence="11" id="KW-0539">Nucleus</keyword>
<dbReference type="Gene3D" id="1.10.1600.10">
    <property type="match status" value="1"/>
</dbReference>
<dbReference type="Pfam" id="PF03730">
    <property type="entry name" value="Ku_C"/>
    <property type="match status" value="1"/>
</dbReference>
<dbReference type="InterPro" id="IPR027388">
    <property type="entry name" value="Ku70_bridge/pillars_dom_sf"/>
</dbReference>
<evidence type="ECO:0000256" key="2">
    <source>
        <dbReference type="ARBA" id="ARBA00005240"/>
    </source>
</evidence>
<dbReference type="InterPro" id="IPR016194">
    <property type="entry name" value="SPOC-like_C_dom_sf"/>
</dbReference>
<keyword evidence="5" id="KW-0378">Hydrolase</keyword>
<dbReference type="InterPro" id="IPR047087">
    <property type="entry name" value="KU70_core_dom"/>
</dbReference>